<organism evidence="1 2">
    <name type="scientific">Fodinibius salinus</name>
    <dbReference type="NCBI Taxonomy" id="860790"/>
    <lineage>
        <taxon>Bacteria</taxon>
        <taxon>Pseudomonadati</taxon>
        <taxon>Balneolota</taxon>
        <taxon>Balneolia</taxon>
        <taxon>Balneolales</taxon>
        <taxon>Balneolaceae</taxon>
        <taxon>Fodinibius</taxon>
    </lineage>
</organism>
<dbReference type="EMBL" id="VNHY01000001">
    <property type="protein sequence ID" value="TYP94754.1"/>
    <property type="molecule type" value="Genomic_DNA"/>
</dbReference>
<dbReference type="Proteomes" id="UP000324595">
    <property type="component" value="Unassembled WGS sequence"/>
</dbReference>
<evidence type="ECO:0000313" key="1">
    <source>
        <dbReference type="EMBL" id="TYP94754.1"/>
    </source>
</evidence>
<accession>A0A5D3YLE5</accession>
<gene>
    <name evidence="1" type="ORF">LX73_0042</name>
</gene>
<dbReference type="InterPro" id="IPR041164">
    <property type="entry name" value="LDcluster4"/>
</dbReference>
<keyword evidence="2" id="KW-1185">Reference proteome</keyword>
<dbReference type="Pfam" id="PF18306">
    <property type="entry name" value="LDcluster4"/>
    <property type="match status" value="1"/>
</dbReference>
<reference evidence="1 2" key="1">
    <citation type="submission" date="2019-07" db="EMBL/GenBank/DDBJ databases">
        <title>Genomic Encyclopedia of Archaeal and Bacterial Type Strains, Phase II (KMG-II): from individual species to whole genera.</title>
        <authorList>
            <person name="Goeker M."/>
        </authorList>
    </citation>
    <scope>NUCLEOTIDE SEQUENCE [LARGE SCALE GENOMIC DNA]</scope>
    <source>
        <strain evidence="1 2">DSM 21935</strain>
    </source>
</reference>
<name>A0A5D3YLE5_9BACT</name>
<comment type="caution">
    <text evidence="1">The sequence shown here is derived from an EMBL/GenBank/DDBJ whole genome shotgun (WGS) entry which is preliminary data.</text>
</comment>
<sequence>MNKSIIGVMGPGDGASQKDIDYAYELGKLIARQGWIL</sequence>
<evidence type="ECO:0000313" key="2">
    <source>
        <dbReference type="Proteomes" id="UP000324595"/>
    </source>
</evidence>
<protein>
    <submittedName>
        <fullName evidence="1">Uncharacterized protein</fullName>
    </submittedName>
</protein>
<proteinExistence type="predicted"/>
<dbReference type="AlphaFoldDB" id="A0A5D3YLE5"/>